<dbReference type="SUPFAM" id="SSF63862">
    <property type="entry name" value="Thiamin pyrophosphokinase, substrate-binding domain"/>
    <property type="match status" value="1"/>
</dbReference>
<evidence type="ECO:0000313" key="8">
    <source>
        <dbReference type="Proteomes" id="UP000606720"/>
    </source>
</evidence>
<dbReference type="RefSeq" id="WP_186866834.1">
    <property type="nucleotide sequence ID" value="NZ_JACOPH010000005.1"/>
</dbReference>
<evidence type="ECO:0000256" key="5">
    <source>
        <dbReference type="NCBIfam" id="TIGR01378"/>
    </source>
</evidence>
<dbReference type="InterPro" id="IPR007371">
    <property type="entry name" value="TPK_catalytic"/>
</dbReference>
<dbReference type="InterPro" id="IPR036371">
    <property type="entry name" value="TPK_B1-bd_sf"/>
</dbReference>
<keyword evidence="4" id="KW-0067">ATP-binding</keyword>
<dbReference type="GO" id="GO:0030975">
    <property type="term" value="F:thiamine binding"/>
    <property type="evidence" value="ECO:0007669"/>
    <property type="project" value="InterPro"/>
</dbReference>
<feature type="domain" description="Thiamin pyrophosphokinase thiamin-binding" evidence="6">
    <location>
        <begin position="148"/>
        <end position="210"/>
    </location>
</feature>
<dbReference type="GO" id="GO:0005524">
    <property type="term" value="F:ATP binding"/>
    <property type="evidence" value="ECO:0007669"/>
    <property type="project" value="UniProtKB-KW"/>
</dbReference>
<dbReference type="Gene3D" id="3.40.50.10240">
    <property type="entry name" value="Thiamin pyrophosphokinase, catalytic domain"/>
    <property type="match status" value="1"/>
</dbReference>
<keyword evidence="8" id="KW-1185">Reference proteome</keyword>
<dbReference type="InterPro" id="IPR053149">
    <property type="entry name" value="TPK"/>
</dbReference>
<dbReference type="PANTHER" id="PTHR41299">
    <property type="entry name" value="THIAMINE PYROPHOSPHOKINASE"/>
    <property type="match status" value="1"/>
</dbReference>
<dbReference type="CDD" id="cd07995">
    <property type="entry name" value="TPK"/>
    <property type="match status" value="1"/>
</dbReference>
<dbReference type="InterPro" id="IPR007373">
    <property type="entry name" value="Thiamin_PyroPKinase_B1-bd"/>
</dbReference>
<comment type="caution">
    <text evidence="7">The sequence shown here is derived from an EMBL/GenBank/DDBJ whole genome shotgun (WGS) entry which is preliminary data.</text>
</comment>
<dbReference type="GO" id="GO:0004788">
    <property type="term" value="F:thiamine diphosphokinase activity"/>
    <property type="evidence" value="ECO:0007669"/>
    <property type="project" value="UniProtKB-UniRule"/>
</dbReference>
<reference evidence="7" key="1">
    <citation type="submission" date="2020-08" db="EMBL/GenBank/DDBJ databases">
        <title>Genome public.</title>
        <authorList>
            <person name="Liu C."/>
            <person name="Sun Q."/>
        </authorList>
    </citation>
    <scope>NUCLEOTIDE SEQUENCE</scope>
    <source>
        <strain evidence="7">BX1005</strain>
    </source>
</reference>
<dbReference type="GO" id="GO:0016301">
    <property type="term" value="F:kinase activity"/>
    <property type="evidence" value="ECO:0007669"/>
    <property type="project" value="UniProtKB-KW"/>
</dbReference>
<name>A0A923LQH5_9FIRM</name>
<keyword evidence="2" id="KW-0547">Nucleotide-binding</keyword>
<keyword evidence="1 7" id="KW-0808">Transferase</keyword>
<evidence type="ECO:0000256" key="3">
    <source>
        <dbReference type="ARBA" id="ARBA00022777"/>
    </source>
</evidence>
<sequence length="216" mass="24463">MKKAVIVSGGYAETVFCMEYIKVQQPDLVIAVDSGMKFFYEAGMKPDIIVGDFDSVDQEILLFFEKQEGIEWKRLIPEKDDTDTEAAIYQAVDRECTQIHILGGTGSRLDHVLGNIELLGIGFKEQIKMYLVDSHNRIHMENQSFEIGRKEQYGKYVSLIPFTPEVTGLTLRGMKYPLTDFSLVCYNSLGISNEIIDEKAEISFKSGVLLVLETRD</sequence>
<dbReference type="Pfam" id="PF04265">
    <property type="entry name" value="TPK_B1_binding"/>
    <property type="match status" value="1"/>
</dbReference>
<dbReference type="InterPro" id="IPR036759">
    <property type="entry name" value="TPK_catalytic_sf"/>
</dbReference>
<protein>
    <recommendedName>
        <fullName evidence="5">Thiamine diphosphokinase</fullName>
        <ecNumber evidence="5">2.7.6.2</ecNumber>
    </recommendedName>
</protein>
<dbReference type="GO" id="GO:0006772">
    <property type="term" value="P:thiamine metabolic process"/>
    <property type="evidence" value="ECO:0007669"/>
    <property type="project" value="UniProtKB-UniRule"/>
</dbReference>
<dbReference type="Pfam" id="PF04263">
    <property type="entry name" value="TPK_catalytic"/>
    <property type="match status" value="1"/>
</dbReference>
<accession>A0A923LQH5</accession>
<evidence type="ECO:0000256" key="2">
    <source>
        <dbReference type="ARBA" id="ARBA00022741"/>
    </source>
</evidence>
<evidence type="ECO:0000259" key="6">
    <source>
        <dbReference type="SMART" id="SM00983"/>
    </source>
</evidence>
<gene>
    <name evidence="7" type="ORF">H8S17_07610</name>
</gene>
<dbReference type="PANTHER" id="PTHR41299:SF1">
    <property type="entry name" value="THIAMINE PYROPHOSPHOKINASE"/>
    <property type="match status" value="1"/>
</dbReference>
<dbReference type="EC" id="2.7.6.2" evidence="5"/>
<dbReference type="InterPro" id="IPR006282">
    <property type="entry name" value="Thi_PPkinase"/>
</dbReference>
<evidence type="ECO:0000256" key="1">
    <source>
        <dbReference type="ARBA" id="ARBA00022679"/>
    </source>
</evidence>
<organism evidence="7 8">
    <name type="scientific">Roseburia zhanii</name>
    <dbReference type="NCBI Taxonomy" id="2763064"/>
    <lineage>
        <taxon>Bacteria</taxon>
        <taxon>Bacillati</taxon>
        <taxon>Bacillota</taxon>
        <taxon>Clostridia</taxon>
        <taxon>Lachnospirales</taxon>
        <taxon>Lachnospiraceae</taxon>
        <taxon>Roseburia</taxon>
    </lineage>
</organism>
<keyword evidence="3" id="KW-0418">Kinase</keyword>
<dbReference type="AlphaFoldDB" id="A0A923LQH5"/>
<dbReference type="EMBL" id="JACOPH010000005">
    <property type="protein sequence ID" value="MBC5714073.1"/>
    <property type="molecule type" value="Genomic_DNA"/>
</dbReference>
<dbReference type="Proteomes" id="UP000606720">
    <property type="component" value="Unassembled WGS sequence"/>
</dbReference>
<evidence type="ECO:0000256" key="4">
    <source>
        <dbReference type="ARBA" id="ARBA00022840"/>
    </source>
</evidence>
<dbReference type="NCBIfam" id="TIGR01378">
    <property type="entry name" value="thi_PPkinase"/>
    <property type="match status" value="1"/>
</dbReference>
<dbReference type="SUPFAM" id="SSF63999">
    <property type="entry name" value="Thiamin pyrophosphokinase, catalytic domain"/>
    <property type="match status" value="1"/>
</dbReference>
<dbReference type="GO" id="GO:0009229">
    <property type="term" value="P:thiamine diphosphate biosynthetic process"/>
    <property type="evidence" value="ECO:0007669"/>
    <property type="project" value="InterPro"/>
</dbReference>
<dbReference type="SMART" id="SM00983">
    <property type="entry name" value="TPK_B1_binding"/>
    <property type="match status" value="1"/>
</dbReference>
<evidence type="ECO:0000313" key="7">
    <source>
        <dbReference type="EMBL" id="MBC5714073.1"/>
    </source>
</evidence>
<proteinExistence type="predicted"/>